<dbReference type="SUPFAM" id="SSF54534">
    <property type="entry name" value="FKBP-like"/>
    <property type="match status" value="1"/>
</dbReference>
<dbReference type="PANTHER" id="PTHR43811:SF19">
    <property type="entry name" value="39 KDA FK506-BINDING NUCLEAR PROTEIN"/>
    <property type="match status" value="1"/>
</dbReference>
<dbReference type="InterPro" id="IPR046357">
    <property type="entry name" value="PPIase_dom_sf"/>
</dbReference>
<organism evidence="9 10">
    <name type="scientific">Hoylesella enoeca</name>
    <dbReference type="NCBI Taxonomy" id="76123"/>
    <lineage>
        <taxon>Bacteria</taxon>
        <taxon>Pseudomonadati</taxon>
        <taxon>Bacteroidota</taxon>
        <taxon>Bacteroidia</taxon>
        <taxon>Bacteroidales</taxon>
        <taxon>Prevotellaceae</taxon>
        <taxon>Hoylesella</taxon>
    </lineage>
</organism>
<evidence type="ECO:0000256" key="3">
    <source>
        <dbReference type="ARBA" id="ARBA00013194"/>
    </source>
</evidence>
<dbReference type="PANTHER" id="PTHR43811">
    <property type="entry name" value="FKBP-TYPE PEPTIDYL-PROLYL CIS-TRANS ISOMERASE FKPA"/>
    <property type="match status" value="1"/>
</dbReference>
<accession>A0A0S2KHG8</accession>
<dbReference type="InterPro" id="IPR001179">
    <property type="entry name" value="PPIase_FKBP_dom"/>
</dbReference>
<dbReference type="Proteomes" id="UP000056252">
    <property type="component" value="Chromosome"/>
</dbReference>
<dbReference type="AlphaFoldDB" id="A0A0S2KHG8"/>
<reference evidence="10" key="1">
    <citation type="submission" date="2015-11" db="EMBL/GenBank/DDBJ databases">
        <authorList>
            <person name="Holder M.E."/>
            <person name="Ajami N.J."/>
            <person name="Petrosino J.F."/>
        </authorList>
    </citation>
    <scope>NUCLEOTIDE SEQUENCE [LARGE SCALE GENOMIC DNA]</scope>
    <source>
        <strain evidence="10">F0113</strain>
    </source>
</reference>
<dbReference type="RefSeq" id="WP_025065488.1">
    <property type="nucleotide sequence ID" value="NZ_CP013195.1"/>
</dbReference>
<comment type="similarity">
    <text evidence="2">Belongs to the FKBP-type PPIase family.</text>
</comment>
<evidence type="ECO:0000256" key="7">
    <source>
        <dbReference type="SAM" id="MobiDB-lite"/>
    </source>
</evidence>
<dbReference type="PROSITE" id="PS50059">
    <property type="entry name" value="FKBP_PPIASE"/>
    <property type="match status" value="1"/>
</dbReference>
<evidence type="ECO:0000313" key="9">
    <source>
        <dbReference type="EMBL" id="ALO47738.1"/>
    </source>
</evidence>
<dbReference type="InterPro" id="IPR036944">
    <property type="entry name" value="PPIase_FKBP_N_sf"/>
</dbReference>
<evidence type="ECO:0000256" key="5">
    <source>
        <dbReference type="ARBA" id="ARBA00023235"/>
    </source>
</evidence>
<dbReference type="Gene3D" id="1.10.287.460">
    <property type="entry name" value="Peptidyl-prolyl cis-trans isomerase, FKBP-type, N-terminal domain"/>
    <property type="match status" value="1"/>
</dbReference>
<dbReference type="KEGG" id="peo:AS203_00310"/>
<dbReference type="EC" id="5.2.1.8" evidence="3 6"/>
<feature type="region of interest" description="Disordered" evidence="7">
    <location>
        <begin position="300"/>
        <end position="325"/>
    </location>
</feature>
<keyword evidence="10" id="KW-1185">Reference proteome</keyword>
<feature type="compositionally biased region" description="Basic residues" evidence="7">
    <location>
        <begin position="315"/>
        <end position="325"/>
    </location>
</feature>
<gene>
    <name evidence="9" type="ORF">AS203_00310</name>
</gene>
<dbReference type="GO" id="GO:0003755">
    <property type="term" value="F:peptidyl-prolyl cis-trans isomerase activity"/>
    <property type="evidence" value="ECO:0007669"/>
    <property type="project" value="UniProtKB-KW"/>
</dbReference>
<sequence>MKRIFLLTLVFVVGASINTVWAGKKKEKKESKGKTEQAVVKLSSSVDSLSYAAGKAATRGLIPYVQQQYQVDTTYMADFVQGFKDALGKTNDLNYTAYLAGAQIARMVQQRILPGTKNDFAGTRDSINSKLFICGFISALSKDTTHFTDDAAQKFFEQRLKADKEAVVAQYRTENENWLAENAKKEGVKTTADGLQYKVLTPGTGAVPKPTDQVVVKYEGKLIDGTVFDSSYKRDPQTAIFRCNGLIKGWTEALTMMPVGSKWELYVPQSLAYGASQVDKIKPYSTLIFTVELLEIQQSKPEMEDEDISVSAKKPVVKKSSRKRK</sequence>
<keyword evidence="5 6" id="KW-0413">Isomerase</keyword>
<dbReference type="eggNOG" id="COG0545">
    <property type="taxonomic scope" value="Bacteria"/>
</dbReference>
<dbReference type="Pfam" id="PF01346">
    <property type="entry name" value="FKBP_N"/>
    <property type="match status" value="1"/>
</dbReference>
<evidence type="ECO:0000256" key="6">
    <source>
        <dbReference type="PROSITE-ProRule" id="PRU00277"/>
    </source>
</evidence>
<name>A0A0S2KHG8_9BACT</name>
<evidence type="ECO:0000256" key="1">
    <source>
        <dbReference type="ARBA" id="ARBA00000971"/>
    </source>
</evidence>
<protein>
    <recommendedName>
        <fullName evidence="3 6">peptidylprolyl isomerase</fullName>
        <ecNumber evidence="3 6">5.2.1.8</ecNumber>
    </recommendedName>
</protein>
<comment type="catalytic activity">
    <reaction evidence="1 6">
        <text>[protein]-peptidylproline (omega=180) = [protein]-peptidylproline (omega=0)</text>
        <dbReference type="Rhea" id="RHEA:16237"/>
        <dbReference type="Rhea" id="RHEA-COMP:10747"/>
        <dbReference type="Rhea" id="RHEA-COMP:10748"/>
        <dbReference type="ChEBI" id="CHEBI:83833"/>
        <dbReference type="ChEBI" id="CHEBI:83834"/>
        <dbReference type="EC" id="5.2.1.8"/>
    </reaction>
</comment>
<dbReference type="GO" id="GO:0006457">
    <property type="term" value="P:protein folding"/>
    <property type="evidence" value="ECO:0007669"/>
    <property type="project" value="InterPro"/>
</dbReference>
<evidence type="ECO:0000256" key="2">
    <source>
        <dbReference type="ARBA" id="ARBA00006577"/>
    </source>
</evidence>
<feature type="domain" description="PPIase FKBP-type" evidence="8">
    <location>
        <begin position="211"/>
        <end position="297"/>
    </location>
</feature>
<evidence type="ECO:0000259" key="8">
    <source>
        <dbReference type="PROSITE" id="PS50059"/>
    </source>
</evidence>
<dbReference type="OrthoDB" id="9814548at2"/>
<proteinExistence type="inferred from homology"/>
<dbReference type="InterPro" id="IPR000774">
    <property type="entry name" value="PPIase_FKBP_N"/>
</dbReference>
<evidence type="ECO:0000256" key="4">
    <source>
        <dbReference type="ARBA" id="ARBA00023110"/>
    </source>
</evidence>
<dbReference type="Gene3D" id="3.10.50.40">
    <property type="match status" value="1"/>
</dbReference>
<dbReference type="EMBL" id="CP013195">
    <property type="protein sequence ID" value="ALO47738.1"/>
    <property type="molecule type" value="Genomic_DNA"/>
</dbReference>
<keyword evidence="4 6" id="KW-0697">Rotamase</keyword>
<dbReference type="Pfam" id="PF00254">
    <property type="entry name" value="FKBP_C"/>
    <property type="match status" value="1"/>
</dbReference>
<dbReference type="STRING" id="76123.AS203_00310"/>
<evidence type="ECO:0000313" key="10">
    <source>
        <dbReference type="Proteomes" id="UP000056252"/>
    </source>
</evidence>